<feature type="domain" description="RING-type" evidence="11">
    <location>
        <begin position="9"/>
        <end position="48"/>
    </location>
</feature>
<reference evidence="12 13" key="1">
    <citation type="submission" date="2024-06" db="EMBL/GenBank/DDBJ databases">
        <title>The draft genome of Grus japonensis, version 3.</title>
        <authorList>
            <person name="Nabeshima K."/>
            <person name="Suzuki S."/>
            <person name="Onuma M."/>
        </authorList>
    </citation>
    <scope>NUCLEOTIDE SEQUENCE [LARGE SCALE GENOMIC DNA]</scope>
    <source>
        <strain evidence="12 13">451A</strain>
    </source>
</reference>
<dbReference type="InterPro" id="IPR017907">
    <property type="entry name" value="Znf_RING_CS"/>
</dbReference>
<dbReference type="GO" id="GO:0008270">
    <property type="term" value="F:zinc ion binding"/>
    <property type="evidence" value="ECO:0007669"/>
    <property type="project" value="UniProtKB-KW"/>
</dbReference>
<evidence type="ECO:0000256" key="9">
    <source>
        <dbReference type="PROSITE-ProRule" id="PRU00175"/>
    </source>
</evidence>
<comment type="catalytic activity">
    <reaction evidence="1">
        <text>S-ubiquitinyl-[E2 ubiquitin-conjugating enzyme]-L-cysteine + [acceptor protein]-L-lysine = [E2 ubiquitin-conjugating enzyme]-L-cysteine + N(6)-ubiquitinyl-[acceptor protein]-L-lysine.</text>
        <dbReference type="EC" id="2.3.2.27"/>
    </reaction>
</comment>
<evidence type="ECO:0000313" key="13">
    <source>
        <dbReference type="Proteomes" id="UP001623348"/>
    </source>
</evidence>
<keyword evidence="8" id="KW-0804">Transcription</keyword>
<keyword evidence="13" id="KW-1185">Reference proteome</keyword>
<keyword evidence="5 9" id="KW-0863">Zinc-finger</keyword>
<dbReference type="PROSITE" id="PS50089">
    <property type="entry name" value="ZF_RING_2"/>
    <property type="match status" value="1"/>
</dbReference>
<evidence type="ECO:0000256" key="2">
    <source>
        <dbReference type="ARBA" id="ARBA00012483"/>
    </source>
</evidence>
<feature type="region of interest" description="Disordered" evidence="10">
    <location>
        <begin position="69"/>
        <end position="99"/>
    </location>
</feature>
<evidence type="ECO:0000256" key="7">
    <source>
        <dbReference type="ARBA" id="ARBA00023015"/>
    </source>
</evidence>
<dbReference type="AlphaFoldDB" id="A0ABC9XKZ6"/>
<dbReference type="GO" id="GO:0061630">
    <property type="term" value="F:ubiquitin protein ligase activity"/>
    <property type="evidence" value="ECO:0007669"/>
    <property type="project" value="UniProtKB-EC"/>
</dbReference>
<dbReference type="SMART" id="SM00184">
    <property type="entry name" value="RING"/>
    <property type="match status" value="1"/>
</dbReference>
<dbReference type="PANTHER" id="PTHR46077:SF1">
    <property type="entry name" value="TOP1 BINDING ARGININE_SERINE RICH PROTEIN, E3 UBIQUITIN LIGASE"/>
    <property type="match status" value="1"/>
</dbReference>
<evidence type="ECO:0000256" key="3">
    <source>
        <dbReference type="ARBA" id="ARBA00022679"/>
    </source>
</evidence>
<dbReference type="InterPro" id="IPR001841">
    <property type="entry name" value="Znf_RING"/>
</dbReference>
<evidence type="ECO:0000256" key="1">
    <source>
        <dbReference type="ARBA" id="ARBA00000900"/>
    </source>
</evidence>
<keyword evidence="7" id="KW-0805">Transcription regulation</keyword>
<dbReference type="PROSITE" id="PS00518">
    <property type="entry name" value="ZF_RING_1"/>
    <property type="match status" value="1"/>
</dbReference>
<dbReference type="Gene3D" id="3.30.40.10">
    <property type="entry name" value="Zinc/RING finger domain, C3HC4 (zinc finger)"/>
    <property type="match status" value="1"/>
</dbReference>
<dbReference type="EC" id="2.3.2.27" evidence="2"/>
<feature type="compositionally biased region" description="Low complexity" evidence="10">
    <location>
        <begin position="357"/>
        <end position="376"/>
    </location>
</feature>
<dbReference type="SUPFAM" id="SSF57850">
    <property type="entry name" value="RING/U-box"/>
    <property type="match status" value="1"/>
</dbReference>
<dbReference type="Pfam" id="PF13639">
    <property type="entry name" value="zf-RING_2"/>
    <property type="match status" value="1"/>
</dbReference>
<organism evidence="12 13">
    <name type="scientific">Grus japonensis</name>
    <name type="common">Japanese crane</name>
    <name type="synonym">Red-crowned crane</name>
    <dbReference type="NCBI Taxonomy" id="30415"/>
    <lineage>
        <taxon>Eukaryota</taxon>
        <taxon>Metazoa</taxon>
        <taxon>Chordata</taxon>
        <taxon>Craniata</taxon>
        <taxon>Vertebrata</taxon>
        <taxon>Euteleostomi</taxon>
        <taxon>Archelosauria</taxon>
        <taxon>Archosauria</taxon>
        <taxon>Dinosauria</taxon>
        <taxon>Saurischia</taxon>
        <taxon>Theropoda</taxon>
        <taxon>Coelurosauria</taxon>
        <taxon>Aves</taxon>
        <taxon>Neognathae</taxon>
        <taxon>Neoaves</taxon>
        <taxon>Gruiformes</taxon>
        <taxon>Gruidae</taxon>
        <taxon>Grus</taxon>
    </lineage>
</organism>
<sequence>MAAASEDRCAICLDAYDNEACVVPCLHRFCFNCIRRWTASKPECPLCKRRVISIRHSLRGDEFEEWSPVASSGSAQAEGPSGLPAPTAPRAHPPRNRSPEWVGGLYPRAWAQLFRRHPHLLQRLRPWLRQELGRIFGEDRSQALMLEHVLLCALPVLGLNEEELVQELQADLQHRARAFVHGLIEFTVQRCGREAHYLLIRVDSRAGSGSEDSSGVVLCSAGFRRWRERSPVGRTSWAAYQERRQGNLVARTSSTGFQERGEGCLVTNTSWVGFQERGEGCLVTNTSWVGFQERRERSPVASTSWAAFQGGRELSPVAGTSRDASQGERELSPEASTSRGTSQEERELSPEASTSHAASPGESPAPGPALSSSAAAEDADQLPGTSSAALQAGPSCAPSVPAPIPGEQEEDAELEEAAAGASAPSQGRSCSCQGPRCPLKRKASSSEDSAAPTKKPPRR</sequence>
<feature type="compositionally biased region" description="Acidic residues" evidence="10">
    <location>
        <begin position="407"/>
        <end position="416"/>
    </location>
</feature>
<comment type="caution">
    <text evidence="12">The sequence shown here is derived from an EMBL/GenBank/DDBJ whole genome shotgun (WGS) entry which is preliminary data.</text>
</comment>
<evidence type="ECO:0000256" key="4">
    <source>
        <dbReference type="ARBA" id="ARBA00022723"/>
    </source>
</evidence>
<keyword evidence="4" id="KW-0479">Metal-binding</keyword>
<evidence type="ECO:0000256" key="8">
    <source>
        <dbReference type="ARBA" id="ARBA00023163"/>
    </source>
</evidence>
<dbReference type="CDD" id="cd23130">
    <property type="entry name" value="RING-HC_EHV1-like"/>
    <property type="match status" value="1"/>
</dbReference>
<gene>
    <name evidence="12" type="ORF">GRJ2_002303200</name>
</gene>
<evidence type="ECO:0000259" key="11">
    <source>
        <dbReference type="PROSITE" id="PS50089"/>
    </source>
</evidence>
<accession>A0ABC9XKZ6</accession>
<evidence type="ECO:0000256" key="5">
    <source>
        <dbReference type="ARBA" id="ARBA00022771"/>
    </source>
</evidence>
<proteinExistence type="predicted"/>
<dbReference type="EMBL" id="BAAFJT010000020">
    <property type="protein sequence ID" value="GAB0198378.1"/>
    <property type="molecule type" value="Genomic_DNA"/>
</dbReference>
<dbReference type="Proteomes" id="UP001623348">
    <property type="component" value="Unassembled WGS sequence"/>
</dbReference>
<feature type="region of interest" description="Disordered" evidence="10">
    <location>
        <begin position="294"/>
        <end position="459"/>
    </location>
</feature>
<keyword evidence="3" id="KW-0808">Transferase</keyword>
<protein>
    <recommendedName>
        <fullName evidence="2">RING-type E3 ubiquitin transferase</fullName>
        <ecNumber evidence="2">2.3.2.27</ecNumber>
    </recommendedName>
</protein>
<name>A0ABC9XKZ6_GRUJA</name>
<dbReference type="InterPro" id="IPR013083">
    <property type="entry name" value="Znf_RING/FYVE/PHD"/>
</dbReference>
<evidence type="ECO:0000256" key="6">
    <source>
        <dbReference type="ARBA" id="ARBA00022833"/>
    </source>
</evidence>
<evidence type="ECO:0000313" key="12">
    <source>
        <dbReference type="EMBL" id="GAB0198378.1"/>
    </source>
</evidence>
<keyword evidence="6" id="KW-0862">Zinc</keyword>
<evidence type="ECO:0000256" key="10">
    <source>
        <dbReference type="SAM" id="MobiDB-lite"/>
    </source>
</evidence>
<dbReference type="PANTHER" id="PTHR46077">
    <property type="entry name" value="E3 UBIQUITIN-PROTEIN LIGASE TOPORS"/>
    <property type="match status" value="1"/>
</dbReference>